<dbReference type="RefSeq" id="WP_163738633.1">
    <property type="nucleotide sequence ID" value="NZ_JAAGOA010000009.1"/>
</dbReference>
<dbReference type="GO" id="GO:0006783">
    <property type="term" value="P:heme biosynthetic process"/>
    <property type="evidence" value="ECO:0007669"/>
    <property type="project" value="UniProtKB-UniRule"/>
</dbReference>
<dbReference type="Gene3D" id="3.90.660.20">
    <property type="entry name" value="Protoporphyrinogen oxidase, mitochondrial, domain 2"/>
    <property type="match status" value="1"/>
</dbReference>
<dbReference type="InterPro" id="IPR036188">
    <property type="entry name" value="FAD/NAD-bd_sf"/>
</dbReference>
<comment type="function">
    <text evidence="3 12">Involved in coproporphyrin-dependent heme b biosynthesis. Catalyzes the oxidation of coproporphyrinogen III to coproporphyrin III.</text>
</comment>
<accession>A0A6L9S9I2</accession>
<comment type="subcellular location">
    <subcellularLocation>
        <location evidence="12">Cytoplasm</location>
    </subcellularLocation>
</comment>
<evidence type="ECO:0000256" key="9">
    <source>
        <dbReference type="ARBA" id="ARBA00022827"/>
    </source>
</evidence>
<feature type="region of interest" description="Disordered" evidence="13">
    <location>
        <begin position="241"/>
        <end position="271"/>
    </location>
</feature>
<comment type="similarity">
    <text evidence="5 12">Belongs to the protoporphyrinogen/coproporphyrinogen oxidase family. Coproporphyrinogen III oxidase subfamily.</text>
</comment>
<evidence type="ECO:0000256" key="13">
    <source>
        <dbReference type="SAM" id="MobiDB-lite"/>
    </source>
</evidence>
<sequence>MTIVRSTEPKAAAASWPARSSRPDGSAAPPGRAHVAVVGGGISGLAAAWFLREALGDQVEITVLEQRDELGGDVRVSEVAGIPVDEGAESLLARRPEAVDLARAVGLGDEIVQPAQVSAGLWSAGEMHPLPPGTVMGVPADPSSLAGLLTDDEVKQATERDRIGGPVPMPLTQDIAVGKLVAGRYGRALVDRLVEPLLGGVYAGHADELSLDATVPALGAAAREHATLADAVQSVRQVTVGRTRQEPARGSADDGAAQNGGDNASTPAPPFAGIAGGVGRLPAAVAQASGAKIRTGVAVRELRRSDGVWQLLAGPVPATEIIEADAVVLAVPATAAARLLADECAEAAAELATVEAASMAVVTLAVPSAAFPRSPASSGFLVPPAEGRTIKAVTYSSVKWPWLAERAGDLVLLRASIGRHREAQELQRSDEELVEAVLRDLGDAVGLAGRPADVRVTRWGGALPQFAVGHLDRVARVRSAVSRLPGVAVCGAIYDGVGIAACIGAARQAAARLISTRRAEQPGT</sequence>
<name>A0A6L9S9I2_9ACTN</name>
<dbReference type="EMBL" id="JAAGOA010000009">
    <property type="protein sequence ID" value="NEE01284.1"/>
    <property type="molecule type" value="Genomic_DNA"/>
</dbReference>
<comment type="cofactor">
    <cofactor evidence="2 12">
        <name>FAD</name>
        <dbReference type="ChEBI" id="CHEBI:57692"/>
    </cofactor>
</comment>
<keyword evidence="8 12" id="KW-0285">Flavoprotein</keyword>
<dbReference type="Gene3D" id="1.10.3110.10">
    <property type="entry name" value="protoporphyrinogen ix oxidase, domain 3"/>
    <property type="match status" value="1"/>
</dbReference>
<feature type="compositionally biased region" description="Low complexity" evidence="13">
    <location>
        <begin position="11"/>
        <end position="20"/>
    </location>
</feature>
<evidence type="ECO:0000256" key="2">
    <source>
        <dbReference type="ARBA" id="ARBA00001974"/>
    </source>
</evidence>
<feature type="domain" description="Amine oxidase" evidence="14">
    <location>
        <begin position="42"/>
        <end position="514"/>
    </location>
</feature>
<dbReference type="EC" id="1.3.3.15" evidence="6 12"/>
<comment type="catalytic activity">
    <reaction evidence="1">
        <text>coproporphyrinogen III + 3 O2 = coproporphyrin III + 3 H2O2</text>
        <dbReference type="Rhea" id="RHEA:43436"/>
        <dbReference type="ChEBI" id="CHEBI:15379"/>
        <dbReference type="ChEBI" id="CHEBI:16240"/>
        <dbReference type="ChEBI" id="CHEBI:57309"/>
        <dbReference type="ChEBI" id="CHEBI:131725"/>
        <dbReference type="EC" id="1.3.3.15"/>
    </reaction>
    <physiologicalReaction direction="left-to-right" evidence="1">
        <dbReference type="Rhea" id="RHEA:43437"/>
    </physiologicalReaction>
</comment>
<dbReference type="GO" id="GO:0004729">
    <property type="term" value="F:oxygen-dependent protoporphyrinogen oxidase activity"/>
    <property type="evidence" value="ECO:0007669"/>
    <property type="project" value="UniProtKB-UniRule"/>
</dbReference>
<keyword evidence="12" id="KW-0963">Cytoplasm</keyword>
<dbReference type="Gene3D" id="3.50.50.60">
    <property type="entry name" value="FAD/NAD(P)-binding domain"/>
    <property type="match status" value="1"/>
</dbReference>
<evidence type="ECO:0000256" key="6">
    <source>
        <dbReference type="ARBA" id="ARBA00012402"/>
    </source>
</evidence>
<feature type="region of interest" description="Disordered" evidence="13">
    <location>
        <begin position="1"/>
        <end position="32"/>
    </location>
</feature>
<gene>
    <name evidence="15" type="primary">hemG</name>
    <name evidence="15" type="ORF">G1H10_14005</name>
</gene>
<dbReference type="UniPathway" id="UPA00252"/>
<comment type="caution">
    <text evidence="15">The sequence shown here is derived from an EMBL/GenBank/DDBJ whole genome shotgun (WGS) entry which is preliminary data.</text>
</comment>
<keyword evidence="9 12" id="KW-0274">FAD</keyword>
<evidence type="ECO:0000256" key="10">
    <source>
        <dbReference type="ARBA" id="ARBA00023002"/>
    </source>
</evidence>
<dbReference type="Proteomes" id="UP000475214">
    <property type="component" value="Unassembled WGS sequence"/>
</dbReference>
<dbReference type="SUPFAM" id="SSF54373">
    <property type="entry name" value="FAD-linked reductases, C-terminal domain"/>
    <property type="match status" value="1"/>
</dbReference>
<dbReference type="PANTHER" id="PTHR42923">
    <property type="entry name" value="PROTOPORPHYRINOGEN OXIDASE"/>
    <property type="match status" value="1"/>
</dbReference>
<dbReference type="NCBIfam" id="TIGR00562">
    <property type="entry name" value="proto_IX_ox"/>
    <property type="match status" value="1"/>
</dbReference>
<dbReference type="InterPro" id="IPR050464">
    <property type="entry name" value="Zeta_carotene_desat/Oxidored"/>
</dbReference>
<evidence type="ECO:0000313" key="15">
    <source>
        <dbReference type="EMBL" id="NEE01284.1"/>
    </source>
</evidence>
<dbReference type="PANTHER" id="PTHR42923:SF3">
    <property type="entry name" value="PROTOPORPHYRINOGEN OXIDASE"/>
    <property type="match status" value="1"/>
</dbReference>
<keyword evidence="11 12" id="KW-0350">Heme biosynthesis</keyword>
<proteinExistence type="inferred from homology"/>
<organism evidence="15 16">
    <name type="scientific">Phytoactinopolyspora halotolerans</name>
    <dbReference type="NCBI Taxonomy" id="1981512"/>
    <lineage>
        <taxon>Bacteria</taxon>
        <taxon>Bacillati</taxon>
        <taxon>Actinomycetota</taxon>
        <taxon>Actinomycetes</taxon>
        <taxon>Jiangellales</taxon>
        <taxon>Jiangellaceae</taxon>
        <taxon>Phytoactinopolyspora</taxon>
    </lineage>
</organism>
<dbReference type="SUPFAM" id="SSF51905">
    <property type="entry name" value="FAD/NAD(P)-binding domain"/>
    <property type="match status" value="1"/>
</dbReference>
<reference evidence="15 16" key="1">
    <citation type="submission" date="2020-02" db="EMBL/GenBank/DDBJ databases">
        <authorList>
            <person name="Li X.-J."/>
            <person name="Han X.-M."/>
        </authorList>
    </citation>
    <scope>NUCLEOTIDE SEQUENCE [LARGE SCALE GENOMIC DNA]</scope>
    <source>
        <strain evidence="15 16">CCTCC AB 2017055</strain>
    </source>
</reference>
<evidence type="ECO:0000256" key="11">
    <source>
        <dbReference type="ARBA" id="ARBA00023133"/>
    </source>
</evidence>
<dbReference type="InterPro" id="IPR002937">
    <property type="entry name" value="Amino_oxidase"/>
</dbReference>
<evidence type="ECO:0000259" key="14">
    <source>
        <dbReference type="Pfam" id="PF01593"/>
    </source>
</evidence>
<dbReference type="AlphaFoldDB" id="A0A6L9S9I2"/>
<evidence type="ECO:0000256" key="8">
    <source>
        <dbReference type="ARBA" id="ARBA00022630"/>
    </source>
</evidence>
<dbReference type="GO" id="GO:0005737">
    <property type="term" value="C:cytoplasm"/>
    <property type="evidence" value="ECO:0007669"/>
    <property type="project" value="UniProtKB-SubCell"/>
</dbReference>
<evidence type="ECO:0000313" key="16">
    <source>
        <dbReference type="Proteomes" id="UP000475214"/>
    </source>
</evidence>
<dbReference type="Pfam" id="PF01593">
    <property type="entry name" value="Amino_oxidase"/>
    <property type="match status" value="1"/>
</dbReference>
<dbReference type="InterPro" id="IPR004572">
    <property type="entry name" value="Protoporphyrinogen_oxidase"/>
</dbReference>
<evidence type="ECO:0000256" key="12">
    <source>
        <dbReference type="RuleBase" id="RU364052"/>
    </source>
</evidence>
<protein>
    <recommendedName>
        <fullName evidence="7 12">Coproporphyrinogen III oxidase</fullName>
        <ecNumber evidence="6 12">1.3.3.15</ecNumber>
    </recommendedName>
</protein>
<keyword evidence="16" id="KW-1185">Reference proteome</keyword>
<evidence type="ECO:0000256" key="5">
    <source>
        <dbReference type="ARBA" id="ARBA00008310"/>
    </source>
</evidence>
<evidence type="ECO:0000256" key="3">
    <source>
        <dbReference type="ARBA" id="ARBA00002185"/>
    </source>
</evidence>
<keyword evidence="10 12" id="KW-0560">Oxidoreductase</keyword>
<evidence type="ECO:0000256" key="1">
    <source>
        <dbReference type="ARBA" id="ARBA00001755"/>
    </source>
</evidence>
<comment type="pathway">
    <text evidence="4 12">Porphyrin-containing compound metabolism; protoheme biosynthesis.</text>
</comment>
<evidence type="ECO:0000256" key="4">
    <source>
        <dbReference type="ARBA" id="ARBA00004744"/>
    </source>
</evidence>
<evidence type="ECO:0000256" key="7">
    <source>
        <dbReference type="ARBA" id="ARBA00019046"/>
    </source>
</evidence>